<proteinExistence type="predicted"/>
<organism evidence="2 3">
    <name type="scientific">Malus domestica</name>
    <name type="common">Apple</name>
    <name type="synonym">Pyrus malus</name>
    <dbReference type="NCBI Taxonomy" id="3750"/>
    <lineage>
        <taxon>Eukaryota</taxon>
        <taxon>Viridiplantae</taxon>
        <taxon>Streptophyta</taxon>
        <taxon>Embryophyta</taxon>
        <taxon>Tracheophyta</taxon>
        <taxon>Spermatophyta</taxon>
        <taxon>Magnoliopsida</taxon>
        <taxon>eudicotyledons</taxon>
        <taxon>Gunneridae</taxon>
        <taxon>Pentapetalae</taxon>
        <taxon>rosids</taxon>
        <taxon>fabids</taxon>
        <taxon>Rosales</taxon>
        <taxon>Rosaceae</taxon>
        <taxon>Amygdaloideae</taxon>
        <taxon>Maleae</taxon>
        <taxon>Malus</taxon>
    </lineage>
</organism>
<dbReference type="InterPro" id="IPR004252">
    <property type="entry name" value="Probable_transposase_24"/>
</dbReference>
<reference evidence="2 3" key="1">
    <citation type="submission" date="2018-10" db="EMBL/GenBank/DDBJ databases">
        <title>A high-quality apple genome assembly.</title>
        <authorList>
            <person name="Hu J."/>
        </authorList>
    </citation>
    <scope>NUCLEOTIDE SEQUENCE [LARGE SCALE GENOMIC DNA]</scope>
    <source>
        <strain evidence="3">cv. HFTH1</strain>
        <tissue evidence="2">Young leaf</tissue>
    </source>
</reference>
<dbReference type="InterPro" id="IPR004264">
    <property type="entry name" value="Transposase_23"/>
</dbReference>
<evidence type="ECO:0000313" key="2">
    <source>
        <dbReference type="EMBL" id="RXI06803.1"/>
    </source>
</evidence>
<feature type="domain" description="Transposase Tnp1/En/Spm-like" evidence="1">
    <location>
        <begin position="199"/>
        <end position="261"/>
    </location>
</feature>
<dbReference type="AlphaFoldDB" id="A0A498KNB9"/>
<gene>
    <name evidence="2" type="ORF">DVH24_025939</name>
</gene>
<protein>
    <recommendedName>
        <fullName evidence="1">Transposase Tnp1/En/Spm-like domain-containing protein</fullName>
    </recommendedName>
</protein>
<keyword evidence="3" id="KW-1185">Reference proteome</keyword>
<dbReference type="Proteomes" id="UP000290289">
    <property type="component" value="Chromosome 2"/>
</dbReference>
<dbReference type="Pfam" id="PF03004">
    <property type="entry name" value="Transposase_24"/>
    <property type="match status" value="1"/>
</dbReference>
<dbReference type="Pfam" id="PF03017">
    <property type="entry name" value="Transposase_23"/>
    <property type="match status" value="1"/>
</dbReference>
<name>A0A498KNB9_MALDO</name>
<dbReference type="PANTHER" id="PTHR33018">
    <property type="entry name" value="OS10G0338966 PROTEIN-RELATED"/>
    <property type="match status" value="1"/>
</dbReference>
<dbReference type="EMBL" id="RDQH01000328">
    <property type="protein sequence ID" value="RXI06803.1"/>
    <property type="molecule type" value="Genomic_DNA"/>
</dbReference>
<evidence type="ECO:0000259" key="1">
    <source>
        <dbReference type="Pfam" id="PF03017"/>
    </source>
</evidence>
<dbReference type="PANTHER" id="PTHR33018:SF31">
    <property type="entry name" value="TRANSPOSASE, PTTA_EN_SPM, PLANT"/>
    <property type="match status" value="1"/>
</dbReference>
<comment type="caution">
    <text evidence="2">The sequence shown here is derived from an EMBL/GenBank/DDBJ whole genome shotgun (WGS) entry which is preliminary data.</text>
</comment>
<evidence type="ECO:0000313" key="3">
    <source>
        <dbReference type="Proteomes" id="UP000290289"/>
    </source>
</evidence>
<accession>A0A498KNB9</accession>
<sequence length="264" mass="29735">MDAISDKFKKLKSFHTLPHVMSCKGYARLEDELRNKGTPEEGLNRVNLWIAARTRKNGQPVNEIVSKKMDDIKLVNEMPTTDNGSIKDDALSQALGPEHRGRLRGGGYGVTPSRYDAQTIKLNMVNTNIKLNMGNGKETNTNDAIQVSTNMKLINFYFLLTIYNVIEEVHEKLTMLLDKLPKQVPSYNLLVFYEGLHALLNWLGNGQVVAIGEIESTNPEAKVHHMVLGPDCWKVWVTVVRVENMSLYRPTSEFCVLEDAISSC</sequence>